<reference evidence="2 3" key="1">
    <citation type="submission" date="2017-08" db="EMBL/GenBank/DDBJ databases">
        <title>Acidophilic green algal genome provides insights into adaptation to an acidic environment.</title>
        <authorList>
            <person name="Hirooka S."/>
            <person name="Hirose Y."/>
            <person name="Kanesaki Y."/>
            <person name="Higuchi S."/>
            <person name="Fujiwara T."/>
            <person name="Onuma R."/>
            <person name="Era A."/>
            <person name="Ohbayashi R."/>
            <person name="Uzuka A."/>
            <person name="Nozaki H."/>
            <person name="Yoshikawa H."/>
            <person name="Miyagishima S.Y."/>
        </authorList>
    </citation>
    <scope>NUCLEOTIDE SEQUENCE [LARGE SCALE GENOMIC DNA]</scope>
    <source>
        <strain evidence="2 3">NIES-2499</strain>
    </source>
</reference>
<dbReference type="EMBL" id="BEGY01000010">
    <property type="protein sequence ID" value="GAX75071.1"/>
    <property type="molecule type" value="Genomic_DNA"/>
</dbReference>
<dbReference type="OrthoDB" id="1560977at2759"/>
<dbReference type="AlphaFoldDB" id="A0A250WW79"/>
<dbReference type="Gene3D" id="1.10.510.10">
    <property type="entry name" value="Transferase(Phosphotransferase) domain 1"/>
    <property type="match status" value="1"/>
</dbReference>
<evidence type="ECO:0000313" key="3">
    <source>
        <dbReference type="Proteomes" id="UP000232323"/>
    </source>
</evidence>
<dbReference type="Proteomes" id="UP000232323">
    <property type="component" value="Unassembled WGS sequence"/>
</dbReference>
<dbReference type="InterPro" id="IPR008271">
    <property type="entry name" value="Ser/Thr_kinase_AS"/>
</dbReference>
<dbReference type="PANTHER" id="PTHR44167">
    <property type="entry name" value="OVARIAN-SPECIFIC SERINE/THREONINE-PROTEIN KINASE LOK-RELATED"/>
    <property type="match status" value="1"/>
</dbReference>
<evidence type="ECO:0000313" key="2">
    <source>
        <dbReference type="EMBL" id="GAX75071.1"/>
    </source>
</evidence>
<organism evidence="2 3">
    <name type="scientific">Chlamydomonas eustigma</name>
    <dbReference type="NCBI Taxonomy" id="1157962"/>
    <lineage>
        <taxon>Eukaryota</taxon>
        <taxon>Viridiplantae</taxon>
        <taxon>Chlorophyta</taxon>
        <taxon>core chlorophytes</taxon>
        <taxon>Chlorophyceae</taxon>
        <taxon>CS clade</taxon>
        <taxon>Chlamydomonadales</taxon>
        <taxon>Chlamydomonadaceae</taxon>
        <taxon>Chlamydomonas</taxon>
    </lineage>
</organism>
<dbReference type="STRING" id="1157962.A0A250WW79"/>
<feature type="domain" description="Protein kinase" evidence="1">
    <location>
        <begin position="35"/>
        <end position="257"/>
    </location>
</feature>
<protein>
    <recommendedName>
        <fullName evidence="1">Protein kinase domain-containing protein</fullName>
    </recommendedName>
</protein>
<accession>A0A250WW79</accession>
<evidence type="ECO:0000259" key="1">
    <source>
        <dbReference type="PROSITE" id="PS50011"/>
    </source>
</evidence>
<sequence length="257" mass="28339">MLLEAWTRSNKVSASSIQLLQQTEGGGDLVERQLIAASTGVGCRVAVSVRRLKRKRRFMVRNRYTAFKAKIQELKTIKVHAHDLAVDKAQLQLRVGALEMDASYLVSQIYQINQLEAQLNVQRLQALTHYNNDLPCLQVDNGFFLEREAVTMQYAQGQGEVALLVYLKGEAEAGEPLLIPLESTVAIMLHVVVGLKSLHDKGLIHIDVKATNYLVRASSSESGYEVKIADFGFTEYVGTTEGFVMGPTSGTPGYVAP</sequence>
<gene>
    <name evidence="2" type="ORF">CEUSTIGMA_g2515.t1</name>
</gene>
<dbReference type="InterPro" id="IPR000719">
    <property type="entry name" value="Prot_kinase_dom"/>
</dbReference>
<comment type="caution">
    <text evidence="2">The sequence shown here is derived from an EMBL/GenBank/DDBJ whole genome shotgun (WGS) entry which is preliminary data.</text>
</comment>
<dbReference type="PANTHER" id="PTHR44167:SF24">
    <property type="entry name" value="SERINE_THREONINE-PROTEIN KINASE CHK2"/>
    <property type="match status" value="1"/>
</dbReference>
<dbReference type="GO" id="GO:0004672">
    <property type="term" value="F:protein kinase activity"/>
    <property type="evidence" value="ECO:0007669"/>
    <property type="project" value="InterPro"/>
</dbReference>
<dbReference type="Pfam" id="PF00069">
    <property type="entry name" value="Pkinase"/>
    <property type="match status" value="1"/>
</dbReference>
<dbReference type="SUPFAM" id="SSF56112">
    <property type="entry name" value="Protein kinase-like (PK-like)"/>
    <property type="match status" value="1"/>
</dbReference>
<dbReference type="PROSITE" id="PS00108">
    <property type="entry name" value="PROTEIN_KINASE_ST"/>
    <property type="match status" value="1"/>
</dbReference>
<dbReference type="PROSITE" id="PS50011">
    <property type="entry name" value="PROTEIN_KINASE_DOM"/>
    <property type="match status" value="1"/>
</dbReference>
<keyword evidence="3" id="KW-1185">Reference proteome</keyword>
<proteinExistence type="predicted"/>
<dbReference type="InterPro" id="IPR011009">
    <property type="entry name" value="Kinase-like_dom_sf"/>
</dbReference>
<dbReference type="GO" id="GO:0005524">
    <property type="term" value="F:ATP binding"/>
    <property type="evidence" value="ECO:0007669"/>
    <property type="project" value="InterPro"/>
</dbReference>
<name>A0A250WW79_9CHLO</name>